<evidence type="ECO:0000256" key="1">
    <source>
        <dbReference type="SAM" id="Phobius"/>
    </source>
</evidence>
<comment type="caution">
    <text evidence="2">The sequence shown here is derived from an EMBL/GenBank/DDBJ whole genome shotgun (WGS) entry which is preliminary data.</text>
</comment>
<evidence type="ECO:0000313" key="2">
    <source>
        <dbReference type="EMBL" id="MFC5495846.1"/>
    </source>
</evidence>
<feature type="transmembrane region" description="Helical" evidence="1">
    <location>
        <begin position="38"/>
        <end position="57"/>
    </location>
</feature>
<dbReference type="EMBL" id="JBHSMD010000011">
    <property type="protein sequence ID" value="MFC5495846.1"/>
    <property type="molecule type" value="Genomic_DNA"/>
</dbReference>
<evidence type="ECO:0000313" key="3">
    <source>
        <dbReference type="Proteomes" id="UP001595956"/>
    </source>
</evidence>
<keyword evidence="1" id="KW-1133">Transmembrane helix</keyword>
<reference evidence="3" key="1">
    <citation type="journal article" date="2019" name="Int. J. Syst. Evol. Microbiol.">
        <title>The Global Catalogue of Microorganisms (GCM) 10K type strain sequencing project: providing services to taxonomists for standard genome sequencing and annotation.</title>
        <authorList>
            <consortium name="The Broad Institute Genomics Platform"/>
            <consortium name="The Broad Institute Genome Sequencing Center for Infectious Disease"/>
            <person name="Wu L."/>
            <person name="Ma J."/>
        </authorList>
    </citation>
    <scope>NUCLEOTIDE SEQUENCE [LARGE SCALE GENOMIC DNA]</scope>
    <source>
        <strain evidence="3">KACC 13778</strain>
    </source>
</reference>
<feature type="transmembrane region" description="Helical" evidence="1">
    <location>
        <begin position="64"/>
        <end position="85"/>
    </location>
</feature>
<name>A0ABW0N6E6_9ACTN</name>
<dbReference type="Proteomes" id="UP001595956">
    <property type="component" value="Unassembled WGS sequence"/>
</dbReference>
<feature type="transmembrane region" description="Helical" evidence="1">
    <location>
        <begin position="169"/>
        <end position="191"/>
    </location>
</feature>
<keyword evidence="1" id="KW-0812">Transmembrane</keyword>
<dbReference type="RefSeq" id="WP_345182477.1">
    <property type="nucleotide sequence ID" value="NZ_BAABFQ010000010.1"/>
</dbReference>
<evidence type="ECO:0008006" key="4">
    <source>
        <dbReference type="Google" id="ProtNLM"/>
    </source>
</evidence>
<protein>
    <recommendedName>
        <fullName evidence="4">Integral membrane protein</fullName>
    </recommendedName>
</protein>
<proteinExistence type="predicted"/>
<gene>
    <name evidence="2" type="ORF">ACFPKY_22265</name>
</gene>
<sequence>MDSRMDPALLWARAFLLAFVACFLGVTGHVTADGLLPGPGWLVVLLVVGTLLSLPLLARPASGLRLVVLLVGGQTLVHLFLTVTAGHTGDRVEAPVAHHSGRILPTVDGHRIGTLQDQYDAMIGSATAQPALPVGHLVSDLSAHAPMMAVHLLAAALVGLWLAVGERSLWTLVALATAVLLRLVTPLLPVLPERGLVTLPAEPVGLAAPHRLTRSVVRRGPPALLAAA</sequence>
<keyword evidence="1" id="KW-0472">Membrane</keyword>
<feature type="transmembrane region" description="Helical" evidence="1">
    <location>
        <begin position="143"/>
        <end position="162"/>
    </location>
</feature>
<accession>A0ABW0N6E6</accession>
<organism evidence="2 3">
    <name type="scientific">Nocardioides caricicola</name>
    <dbReference type="NCBI Taxonomy" id="634770"/>
    <lineage>
        <taxon>Bacteria</taxon>
        <taxon>Bacillati</taxon>
        <taxon>Actinomycetota</taxon>
        <taxon>Actinomycetes</taxon>
        <taxon>Propionibacteriales</taxon>
        <taxon>Nocardioidaceae</taxon>
        <taxon>Nocardioides</taxon>
    </lineage>
</organism>
<keyword evidence="3" id="KW-1185">Reference proteome</keyword>